<sequence>MNAPSIMIRFLPVTSSDWVGDVVIRCPESGLEAELCYGGQTLLGFRASRRSGIKGKIIDSTSRKILYEINGHWDSIVTVKDKNNGEVKVIYDAKEVISGLQIPIVKDSEETKIVLTKPTSLEKESDAESAYKAPNLMKRILSLFKNVRPGSDLTNFQLPPLFNMPKSQLQCFGEEVYSTACDLLSRCNHGRTPIERFISVLAWSISTRRPPTFGVVPYNPILGETHHVSSGNLNVLAEMVSHHPPVAALHATNEKENIETIWCSYPVPKFNGTAVEGQVHGKRQLKLHKHGETYEMNAPSLMIRFLPVPSSDWAGNVVIRCPESGLKAELCYGGQTLFGFRAGRRSSIKGKIIDSASRKIFYEINGNWDGIVTVKDTNNGEVKVIYDAKEVISGLQTPIVKDSERVWPSESAVVWSEVNQAILNKDWEKATAAKKFVEERQRELARERIKKGETWLPKHFAVSYTKERGWDCVPIQKWVPPSPIQFQTTL</sequence>
<name>A0ABU6QM60_9FABA</name>
<dbReference type="InterPro" id="IPR037239">
    <property type="entry name" value="OSBP_sf"/>
</dbReference>
<gene>
    <name evidence="2" type="ORF">PIB30_066332</name>
</gene>
<dbReference type="EMBL" id="JASCZI010000675">
    <property type="protein sequence ID" value="MED6112942.1"/>
    <property type="molecule type" value="Genomic_DNA"/>
</dbReference>
<dbReference type="PANTHER" id="PTHR10972:SF102">
    <property type="entry name" value="OXYSTEROL-BINDING PROTEIN"/>
    <property type="match status" value="1"/>
</dbReference>
<dbReference type="Gene3D" id="3.30.70.3490">
    <property type="match status" value="1"/>
</dbReference>
<dbReference type="Proteomes" id="UP001341840">
    <property type="component" value="Unassembled WGS sequence"/>
</dbReference>
<dbReference type="Gene3D" id="2.40.160.120">
    <property type="match status" value="2"/>
</dbReference>
<reference evidence="2 3" key="1">
    <citation type="journal article" date="2023" name="Plants (Basel)">
        <title>Bridging the Gap: Combining Genomics and Transcriptomics Approaches to Understand Stylosanthes scabra, an Orphan Legume from the Brazilian Caatinga.</title>
        <authorList>
            <person name="Ferreira-Neto J.R.C."/>
            <person name="da Silva M.D."/>
            <person name="Binneck E."/>
            <person name="de Melo N.F."/>
            <person name="da Silva R.H."/>
            <person name="de Melo A.L.T.M."/>
            <person name="Pandolfi V."/>
            <person name="Bustamante F.O."/>
            <person name="Brasileiro-Vidal A.C."/>
            <person name="Benko-Iseppon A.M."/>
        </authorList>
    </citation>
    <scope>NUCLEOTIDE SEQUENCE [LARGE SCALE GENOMIC DNA]</scope>
    <source>
        <tissue evidence="2">Leaves</tissue>
    </source>
</reference>
<accession>A0ABU6QM60</accession>
<proteinExistence type="inferred from homology"/>
<dbReference type="Pfam" id="PF01237">
    <property type="entry name" value="Oxysterol_BP"/>
    <property type="match status" value="1"/>
</dbReference>
<evidence type="ECO:0000313" key="2">
    <source>
        <dbReference type="EMBL" id="MED6112942.1"/>
    </source>
</evidence>
<dbReference type="SUPFAM" id="SSF144000">
    <property type="entry name" value="Oxysterol-binding protein-like"/>
    <property type="match status" value="2"/>
</dbReference>
<comment type="caution">
    <text evidence="2">The sequence shown here is derived from an EMBL/GenBank/DDBJ whole genome shotgun (WGS) entry which is preliminary data.</text>
</comment>
<evidence type="ECO:0000313" key="3">
    <source>
        <dbReference type="Proteomes" id="UP001341840"/>
    </source>
</evidence>
<comment type="similarity">
    <text evidence="1">Belongs to the OSBP family.</text>
</comment>
<evidence type="ECO:0000256" key="1">
    <source>
        <dbReference type="ARBA" id="ARBA00008842"/>
    </source>
</evidence>
<dbReference type="InterPro" id="IPR000648">
    <property type="entry name" value="Oxysterol-bd"/>
</dbReference>
<protein>
    <recommendedName>
        <fullName evidence="4">Oxysterol-binding protein</fullName>
    </recommendedName>
</protein>
<keyword evidence="3" id="KW-1185">Reference proteome</keyword>
<organism evidence="2 3">
    <name type="scientific">Stylosanthes scabra</name>
    <dbReference type="NCBI Taxonomy" id="79078"/>
    <lineage>
        <taxon>Eukaryota</taxon>
        <taxon>Viridiplantae</taxon>
        <taxon>Streptophyta</taxon>
        <taxon>Embryophyta</taxon>
        <taxon>Tracheophyta</taxon>
        <taxon>Spermatophyta</taxon>
        <taxon>Magnoliopsida</taxon>
        <taxon>eudicotyledons</taxon>
        <taxon>Gunneridae</taxon>
        <taxon>Pentapetalae</taxon>
        <taxon>rosids</taxon>
        <taxon>fabids</taxon>
        <taxon>Fabales</taxon>
        <taxon>Fabaceae</taxon>
        <taxon>Papilionoideae</taxon>
        <taxon>50 kb inversion clade</taxon>
        <taxon>dalbergioids sensu lato</taxon>
        <taxon>Dalbergieae</taxon>
        <taxon>Pterocarpus clade</taxon>
        <taxon>Stylosanthes</taxon>
    </lineage>
</organism>
<dbReference type="PANTHER" id="PTHR10972">
    <property type="entry name" value="OXYSTEROL-BINDING PROTEIN-RELATED"/>
    <property type="match status" value="1"/>
</dbReference>
<evidence type="ECO:0008006" key="4">
    <source>
        <dbReference type="Google" id="ProtNLM"/>
    </source>
</evidence>